<evidence type="ECO:0000313" key="18">
    <source>
        <dbReference type="Proteomes" id="UP001178461"/>
    </source>
</evidence>
<organism evidence="17 18">
    <name type="scientific">Podarcis lilfordi</name>
    <name type="common">Lilford's wall lizard</name>
    <dbReference type="NCBI Taxonomy" id="74358"/>
    <lineage>
        <taxon>Eukaryota</taxon>
        <taxon>Metazoa</taxon>
        <taxon>Chordata</taxon>
        <taxon>Craniata</taxon>
        <taxon>Vertebrata</taxon>
        <taxon>Euteleostomi</taxon>
        <taxon>Lepidosauria</taxon>
        <taxon>Squamata</taxon>
        <taxon>Bifurcata</taxon>
        <taxon>Unidentata</taxon>
        <taxon>Episquamata</taxon>
        <taxon>Laterata</taxon>
        <taxon>Lacertibaenia</taxon>
        <taxon>Lacertidae</taxon>
        <taxon>Podarcis</taxon>
    </lineage>
</organism>
<gene>
    <name evidence="17" type="ORF">PODLI_1B015660</name>
</gene>
<evidence type="ECO:0000256" key="8">
    <source>
        <dbReference type="ARBA" id="ARBA00022840"/>
    </source>
</evidence>
<dbReference type="PANTHER" id="PTHR43605:SF6">
    <property type="entry name" value="ACYL-COENZYME A SYNTHETASE ACSM5, MITOCHONDRIAL"/>
    <property type="match status" value="1"/>
</dbReference>
<comment type="similarity">
    <text evidence="3">Belongs to the ATP-dependent AMP-binding enzyme family.</text>
</comment>
<dbReference type="InterPro" id="IPR051087">
    <property type="entry name" value="Mitochondrial_ACSM"/>
</dbReference>
<dbReference type="FunFam" id="3.30.300.30:FF:000005">
    <property type="entry name" value="Acyl-coenzyme A synthetase ACSM5, mitochondrial"/>
    <property type="match status" value="1"/>
</dbReference>
<evidence type="ECO:0000259" key="15">
    <source>
        <dbReference type="Pfam" id="PF00501"/>
    </source>
</evidence>
<evidence type="ECO:0000256" key="13">
    <source>
        <dbReference type="ARBA" id="ARBA00039009"/>
    </source>
</evidence>
<dbReference type="GO" id="GO:0031956">
    <property type="term" value="F:medium-chain fatty acid-CoA ligase activity"/>
    <property type="evidence" value="ECO:0007669"/>
    <property type="project" value="UniProtKB-EC"/>
</dbReference>
<evidence type="ECO:0000256" key="4">
    <source>
        <dbReference type="ARBA" id="ARBA00022598"/>
    </source>
</evidence>
<evidence type="ECO:0000259" key="16">
    <source>
        <dbReference type="Pfam" id="PF13193"/>
    </source>
</evidence>
<proteinExistence type="inferred from homology"/>
<comment type="catalytic activity">
    <reaction evidence="14">
        <text>a medium-chain fatty acid + ATP + CoA = a medium-chain fatty acyl-CoA + AMP + diphosphate</text>
        <dbReference type="Rhea" id="RHEA:48340"/>
        <dbReference type="ChEBI" id="CHEBI:30616"/>
        <dbReference type="ChEBI" id="CHEBI:33019"/>
        <dbReference type="ChEBI" id="CHEBI:57287"/>
        <dbReference type="ChEBI" id="CHEBI:59558"/>
        <dbReference type="ChEBI" id="CHEBI:90546"/>
        <dbReference type="ChEBI" id="CHEBI:456215"/>
        <dbReference type="EC" id="6.2.1.2"/>
    </reaction>
    <physiologicalReaction direction="left-to-right" evidence="14">
        <dbReference type="Rhea" id="RHEA:48341"/>
    </physiologicalReaction>
</comment>
<keyword evidence="10" id="KW-0809">Transit peptide</keyword>
<dbReference type="Gene3D" id="3.40.50.12780">
    <property type="entry name" value="N-terminal domain of ligase-like"/>
    <property type="match status" value="1"/>
</dbReference>
<comment type="subcellular location">
    <subcellularLocation>
        <location evidence="2">Mitochondrion</location>
    </subcellularLocation>
</comment>
<dbReference type="PANTHER" id="PTHR43605">
    <property type="entry name" value="ACYL-COENZYME A SYNTHETASE"/>
    <property type="match status" value="1"/>
</dbReference>
<keyword evidence="7" id="KW-0276">Fatty acid metabolism</keyword>
<dbReference type="Pfam" id="PF00501">
    <property type="entry name" value="AMP-binding"/>
    <property type="match status" value="1"/>
</dbReference>
<dbReference type="EC" id="6.2.1.2" evidence="13"/>
<evidence type="ECO:0000256" key="2">
    <source>
        <dbReference type="ARBA" id="ARBA00004173"/>
    </source>
</evidence>
<keyword evidence="5" id="KW-0479">Metal-binding</keyword>
<dbReference type="InterPro" id="IPR025110">
    <property type="entry name" value="AMP-bd_C"/>
</dbReference>
<keyword evidence="4" id="KW-0436">Ligase</keyword>
<evidence type="ECO:0000256" key="12">
    <source>
        <dbReference type="ARBA" id="ARBA00023128"/>
    </source>
</evidence>
<dbReference type="FunFam" id="3.40.50.12780:FF:000007">
    <property type="entry name" value="Acyl-coenzyme A synthetase ACSM2A, mitochondrial"/>
    <property type="match status" value="1"/>
</dbReference>
<evidence type="ECO:0000313" key="17">
    <source>
        <dbReference type="EMBL" id="CAI5792120.1"/>
    </source>
</evidence>
<dbReference type="AlphaFoldDB" id="A0AA35L974"/>
<dbReference type="GO" id="GO:0005759">
    <property type="term" value="C:mitochondrial matrix"/>
    <property type="evidence" value="ECO:0007669"/>
    <property type="project" value="TreeGrafter"/>
</dbReference>
<comment type="cofactor">
    <cofactor evidence="1">
        <name>Mn(2+)</name>
        <dbReference type="ChEBI" id="CHEBI:29035"/>
    </cofactor>
</comment>
<keyword evidence="8" id="KW-0067">ATP-binding</keyword>
<dbReference type="Gene3D" id="3.30.300.30">
    <property type="match status" value="1"/>
</dbReference>
<evidence type="ECO:0000256" key="11">
    <source>
        <dbReference type="ARBA" id="ARBA00023098"/>
    </source>
</evidence>
<accession>A0AA35L974</accession>
<keyword evidence="11" id="KW-0443">Lipid metabolism</keyword>
<sequence length="632" mass="71271">MKLTSSNQSEVEAEFEGGLINLDKTLFCRPLQVWYYKWMTRVWVVVRIVFMAGARKLLSRIPVLKSFSAFKLPCRIMSQPCSGSPFLDFSDTEALYKNVPEHFNFAHDVLDQWSQKEKARKRPSNPALWWVSGKGEEVRWSFEELAFLSRKAANVLSKACNLQKGDRIVIILPRVPEWWLISVGCIRAGVTFIPATTLLTAKDILYRLQKSRAKCIVTNDALAPLIDSLASDCQFLKTRMLVSKGTSREGWLNFHDLLNAADGDHQPVKTRSQDPMTIYFTSGTTGYPKMVEHSCSSLGIGLTVVGRYWMDLNPSDVIWGFSDTGWIKFVFSNLYPSWIQGACIFQHGMLQFEPTTVLNTLTKYPVTTFCGPPTVYRMLLQHNVGRYKFKSLRRCLSGGEGNSPEVMEQWKAQTGVGIREGYGQTETTMLCSTRRDMKVKPGFAGTPAPPFDVQIIDEHCNRLPPGEEGDIAVKIKPKRPLGLFTCYVDDPEKTAATERGDFYITGDRGFMDKEGYVQFVARADDVILSSGYRIGPSEVENALMEHPAVAEAAVVSSPDPVRGEVVKAFVVLSPVYQSHDKEQLILELQTHAKKVTAPYKYPRKIEFVQDLPKTISGKIQRKELRLKEWGKA</sequence>
<dbReference type="InterPro" id="IPR042099">
    <property type="entry name" value="ANL_N_sf"/>
</dbReference>
<dbReference type="Proteomes" id="UP001178461">
    <property type="component" value="Chromosome 14"/>
</dbReference>
<dbReference type="GO" id="GO:0046872">
    <property type="term" value="F:metal ion binding"/>
    <property type="evidence" value="ECO:0007669"/>
    <property type="project" value="UniProtKB-KW"/>
</dbReference>
<keyword evidence="12" id="KW-0496">Mitochondrion</keyword>
<evidence type="ECO:0000256" key="5">
    <source>
        <dbReference type="ARBA" id="ARBA00022723"/>
    </source>
</evidence>
<keyword evidence="6" id="KW-0547">Nucleotide-binding</keyword>
<dbReference type="PROSITE" id="PS00455">
    <property type="entry name" value="AMP_BINDING"/>
    <property type="match status" value="1"/>
</dbReference>
<protein>
    <recommendedName>
        <fullName evidence="13">medium-chain acyl-CoA ligase</fullName>
        <ecNumber evidence="13">6.2.1.2</ecNumber>
    </recommendedName>
</protein>
<dbReference type="EMBL" id="OX395139">
    <property type="protein sequence ID" value="CAI5792120.1"/>
    <property type="molecule type" value="Genomic_DNA"/>
</dbReference>
<evidence type="ECO:0000256" key="10">
    <source>
        <dbReference type="ARBA" id="ARBA00022946"/>
    </source>
</evidence>
<evidence type="ECO:0000256" key="1">
    <source>
        <dbReference type="ARBA" id="ARBA00001936"/>
    </source>
</evidence>
<evidence type="ECO:0000256" key="7">
    <source>
        <dbReference type="ARBA" id="ARBA00022832"/>
    </source>
</evidence>
<feature type="domain" description="AMP-binding enzyme C-terminal" evidence="16">
    <location>
        <begin position="538"/>
        <end position="618"/>
    </location>
</feature>
<dbReference type="InterPro" id="IPR020845">
    <property type="entry name" value="AMP-binding_CS"/>
</dbReference>
<keyword evidence="18" id="KW-1185">Reference proteome</keyword>
<dbReference type="GO" id="GO:0005524">
    <property type="term" value="F:ATP binding"/>
    <property type="evidence" value="ECO:0007669"/>
    <property type="project" value="UniProtKB-KW"/>
</dbReference>
<keyword evidence="9" id="KW-0460">Magnesium</keyword>
<dbReference type="Pfam" id="PF13193">
    <property type="entry name" value="AMP-binding_C"/>
    <property type="match status" value="1"/>
</dbReference>
<evidence type="ECO:0000256" key="9">
    <source>
        <dbReference type="ARBA" id="ARBA00022842"/>
    </source>
</evidence>
<feature type="domain" description="AMP-dependent synthetase/ligase" evidence="15">
    <location>
        <begin position="117"/>
        <end position="474"/>
    </location>
</feature>
<dbReference type="InterPro" id="IPR000873">
    <property type="entry name" value="AMP-dep_synth/lig_dom"/>
</dbReference>
<name>A0AA35L974_9SAUR</name>
<dbReference type="InterPro" id="IPR045851">
    <property type="entry name" value="AMP-bd_C_sf"/>
</dbReference>
<evidence type="ECO:0000256" key="6">
    <source>
        <dbReference type="ARBA" id="ARBA00022741"/>
    </source>
</evidence>
<dbReference type="SUPFAM" id="SSF56801">
    <property type="entry name" value="Acetyl-CoA synthetase-like"/>
    <property type="match status" value="1"/>
</dbReference>
<dbReference type="GO" id="GO:0006633">
    <property type="term" value="P:fatty acid biosynthetic process"/>
    <property type="evidence" value="ECO:0007669"/>
    <property type="project" value="TreeGrafter"/>
</dbReference>
<reference evidence="17" key="1">
    <citation type="submission" date="2022-12" db="EMBL/GenBank/DDBJ databases">
        <authorList>
            <person name="Alioto T."/>
            <person name="Alioto T."/>
            <person name="Gomez Garrido J."/>
        </authorList>
    </citation>
    <scope>NUCLEOTIDE SEQUENCE</scope>
</reference>
<dbReference type="GO" id="GO:0006637">
    <property type="term" value="P:acyl-CoA metabolic process"/>
    <property type="evidence" value="ECO:0007669"/>
    <property type="project" value="TreeGrafter"/>
</dbReference>
<dbReference type="GO" id="GO:0004321">
    <property type="term" value="F:fatty-acyl-CoA synthase activity"/>
    <property type="evidence" value="ECO:0007669"/>
    <property type="project" value="TreeGrafter"/>
</dbReference>
<evidence type="ECO:0000256" key="14">
    <source>
        <dbReference type="ARBA" id="ARBA00048477"/>
    </source>
</evidence>
<evidence type="ECO:0000256" key="3">
    <source>
        <dbReference type="ARBA" id="ARBA00006432"/>
    </source>
</evidence>